<dbReference type="Proteomes" id="UP000008177">
    <property type="component" value="Unplaced contigs"/>
</dbReference>
<sequence>MRLEPYLYQGQIDTLFENMLRSWGRNTLEAPSFTANDSVIEIEWQKDVEWRFSTEIAKLEVVVPFHRETNIIDSEGVFNA</sequence>
<accession>G2Y5K7</accession>
<protein>
    <submittedName>
        <fullName evidence="1">Uncharacterized protein</fullName>
    </submittedName>
</protein>
<reference evidence="2" key="1">
    <citation type="journal article" date="2011" name="PLoS Genet.">
        <title>Genomic analysis of the necrotrophic fungal pathogens Sclerotinia sclerotiorum and Botrytis cinerea.</title>
        <authorList>
            <person name="Amselem J."/>
            <person name="Cuomo C.A."/>
            <person name="van Kan J.A."/>
            <person name="Viaud M."/>
            <person name="Benito E.P."/>
            <person name="Couloux A."/>
            <person name="Coutinho P.M."/>
            <person name="de Vries R.P."/>
            <person name="Dyer P.S."/>
            <person name="Fillinger S."/>
            <person name="Fournier E."/>
            <person name="Gout L."/>
            <person name="Hahn M."/>
            <person name="Kohn L."/>
            <person name="Lapalu N."/>
            <person name="Plummer K.M."/>
            <person name="Pradier J.M."/>
            <person name="Quevillon E."/>
            <person name="Sharon A."/>
            <person name="Simon A."/>
            <person name="ten Have A."/>
            <person name="Tudzynski B."/>
            <person name="Tudzynski P."/>
            <person name="Wincker P."/>
            <person name="Andrew M."/>
            <person name="Anthouard V."/>
            <person name="Beever R.E."/>
            <person name="Beffa R."/>
            <person name="Benoit I."/>
            <person name="Bouzid O."/>
            <person name="Brault B."/>
            <person name="Chen Z."/>
            <person name="Choquer M."/>
            <person name="Collemare J."/>
            <person name="Cotton P."/>
            <person name="Danchin E.G."/>
            <person name="Da Silva C."/>
            <person name="Gautier A."/>
            <person name="Giraud C."/>
            <person name="Giraud T."/>
            <person name="Gonzalez C."/>
            <person name="Grossetete S."/>
            <person name="Guldener U."/>
            <person name="Henrissat B."/>
            <person name="Howlett B.J."/>
            <person name="Kodira C."/>
            <person name="Kretschmer M."/>
            <person name="Lappartient A."/>
            <person name="Leroch M."/>
            <person name="Levis C."/>
            <person name="Mauceli E."/>
            <person name="Neuveglise C."/>
            <person name="Oeser B."/>
            <person name="Pearson M."/>
            <person name="Poulain J."/>
            <person name="Poussereau N."/>
            <person name="Quesneville H."/>
            <person name="Rascle C."/>
            <person name="Schumacher J."/>
            <person name="Segurens B."/>
            <person name="Sexton A."/>
            <person name="Silva E."/>
            <person name="Sirven C."/>
            <person name="Soanes D.M."/>
            <person name="Talbot N.J."/>
            <person name="Templeton M."/>
            <person name="Yandava C."/>
            <person name="Yarden O."/>
            <person name="Zeng Q."/>
            <person name="Rollins J.A."/>
            <person name="Lebrun M.H."/>
            <person name="Dickman M."/>
        </authorList>
    </citation>
    <scope>NUCLEOTIDE SEQUENCE [LARGE SCALE GENOMIC DNA]</scope>
    <source>
        <strain evidence="2">T4</strain>
    </source>
</reference>
<evidence type="ECO:0000313" key="2">
    <source>
        <dbReference type="Proteomes" id="UP000008177"/>
    </source>
</evidence>
<name>G2Y5K7_BOTF4</name>
<dbReference type="EMBL" id="FQ790289">
    <property type="protein sequence ID" value="CCD47947.1"/>
    <property type="molecule type" value="Genomic_DNA"/>
</dbReference>
<evidence type="ECO:0000313" key="1">
    <source>
        <dbReference type="EMBL" id="CCD47947.1"/>
    </source>
</evidence>
<dbReference type="HOGENOM" id="CLU_2589460_0_0_1"/>
<dbReference type="InParanoid" id="G2Y5K7"/>
<proteinExistence type="predicted"/>
<organism evidence="1 2">
    <name type="scientific">Botryotinia fuckeliana (strain T4)</name>
    <name type="common">Noble rot fungus</name>
    <name type="synonym">Botrytis cinerea</name>
    <dbReference type="NCBI Taxonomy" id="999810"/>
    <lineage>
        <taxon>Eukaryota</taxon>
        <taxon>Fungi</taxon>
        <taxon>Dikarya</taxon>
        <taxon>Ascomycota</taxon>
        <taxon>Pezizomycotina</taxon>
        <taxon>Leotiomycetes</taxon>
        <taxon>Helotiales</taxon>
        <taxon>Sclerotiniaceae</taxon>
        <taxon>Botrytis</taxon>
    </lineage>
</organism>
<gene>
    <name evidence="1" type="ORF">BofuT4_uP112570.1</name>
</gene>
<dbReference type="AlphaFoldDB" id="G2Y5K7"/>